<gene>
    <name evidence="2" type="ORF">V5O48_013858</name>
</gene>
<accession>A0ABR3EZC1</accession>
<proteinExistence type="predicted"/>
<comment type="caution">
    <text evidence="2">The sequence shown here is derived from an EMBL/GenBank/DDBJ whole genome shotgun (WGS) entry which is preliminary data.</text>
</comment>
<feature type="compositionally biased region" description="Basic and acidic residues" evidence="1">
    <location>
        <begin position="128"/>
        <end position="156"/>
    </location>
</feature>
<sequence>MQLIPLTSTKPRDVPVVVVKHGKKRKMLERMESFQDMSELIRKRFKIPDTSDLTFEVDDFHEWKGKQVEIDESAYPSVHTFLNELTVYADEPDLPVDDHTEQENREENERLVETEETEENDNQQNKAPQEEVKEHEVEDDHRKEDTQEATGEEHVDKAAGQVEGGANEAMTTRIEFTVQQQGEKESYSMMPSTKMHKIVKKICRKHSWPEEDYGLELSWDVRNPKTGAICQEWRPCTLDRTAEDLGLVHGAILAATSQISDIARGNRFDLDTPTVTSTATAPRQRSTIRTAVSASTSAYPGARSRGASSFRKYSRYTAFLCLQTLGDLDIGTVCAILRCYASAQISRQLALSAETFTPKSGEFVDNNPGCRPSRCSIITTTFASPPPLNTTSNVQRPHNTKRGRHNGYYVLNFIFGQFSVKDRDFDLDEKLNSALEKFVEDYSLLSSIGDTEIEYQKQIAAQTFNNLNKIRWNFNGSVFACATINFGPQTCTS</sequence>
<dbReference type="EMBL" id="JBAHYK010001406">
    <property type="protein sequence ID" value="KAL0568138.1"/>
    <property type="molecule type" value="Genomic_DNA"/>
</dbReference>
<keyword evidence="3" id="KW-1185">Reference proteome</keyword>
<evidence type="ECO:0000256" key="1">
    <source>
        <dbReference type="SAM" id="MobiDB-lite"/>
    </source>
</evidence>
<evidence type="ECO:0000313" key="3">
    <source>
        <dbReference type="Proteomes" id="UP001465976"/>
    </source>
</evidence>
<name>A0ABR3EZC1_9AGAR</name>
<feature type="compositionally biased region" description="Basic and acidic residues" evidence="1">
    <location>
        <begin position="96"/>
        <end position="113"/>
    </location>
</feature>
<organism evidence="2 3">
    <name type="scientific">Marasmius crinis-equi</name>
    <dbReference type="NCBI Taxonomy" id="585013"/>
    <lineage>
        <taxon>Eukaryota</taxon>
        <taxon>Fungi</taxon>
        <taxon>Dikarya</taxon>
        <taxon>Basidiomycota</taxon>
        <taxon>Agaricomycotina</taxon>
        <taxon>Agaricomycetes</taxon>
        <taxon>Agaricomycetidae</taxon>
        <taxon>Agaricales</taxon>
        <taxon>Marasmiineae</taxon>
        <taxon>Marasmiaceae</taxon>
        <taxon>Marasmius</taxon>
    </lineage>
</organism>
<evidence type="ECO:0000313" key="2">
    <source>
        <dbReference type="EMBL" id="KAL0568138.1"/>
    </source>
</evidence>
<protein>
    <submittedName>
        <fullName evidence="2">Uncharacterized protein</fullName>
    </submittedName>
</protein>
<dbReference type="Proteomes" id="UP001465976">
    <property type="component" value="Unassembled WGS sequence"/>
</dbReference>
<feature type="region of interest" description="Disordered" evidence="1">
    <location>
        <begin position="92"/>
        <end position="156"/>
    </location>
</feature>
<reference evidence="2 3" key="1">
    <citation type="submission" date="2024-02" db="EMBL/GenBank/DDBJ databases">
        <title>A draft genome for the cacao thread blight pathogen Marasmius crinis-equi.</title>
        <authorList>
            <person name="Cohen S.P."/>
            <person name="Baruah I.K."/>
            <person name="Amoako-Attah I."/>
            <person name="Bukari Y."/>
            <person name="Meinhardt L.W."/>
            <person name="Bailey B.A."/>
        </authorList>
    </citation>
    <scope>NUCLEOTIDE SEQUENCE [LARGE SCALE GENOMIC DNA]</scope>
    <source>
        <strain evidence="2 3">GH-76</strain>
    </source>
</reference>